<dbReference type="AlphaFoldDB" id="A0A1S7QUV0"/>
<keyword evidence="3" id="KW-0472">Membrane</keyword>
<dbReference type="InterPro" id="IPR019546">
    <property type="entry name" value="TAT_signal_bac_arc"/>
</dbReference>
<dbReference type="Pfam" id="PF16220">
    <property type="entry name" value="DUF4880"/>
    <property type="match status" value="1"/>
</dbReference>
<dbReference type="PANTHER" id="PTHR30273:SF2">
    <property type="entry name" value="PROTEIN FECR"/>
    <property type="match status" value="1"/>
</dbReference>
<feature type="domain" description="FecR N-terminal" evidence="2">
    <location>
        <begin position="13"/>
        <end position="53"/>
    </location>
</feature>
<dbReference type="STRING" id="1183432.AGR3A_Lc10067"/>
<evidence type="ECO:0000259" key="2">
    <source>
        <dbReference type="Pfam" id="PF16220"/>
    </source>
</evidence>
<dbReference type="GO" id="GO:0016989">
    <property type="term" value="F:sigma factor antagonist activity"/>
    <property type="evidence" value="ECO:0007669"/>
    <property type="project" value="TreeGrafter"/>
</dbReference>
<name>A0A1S7QUV0_9HYPH</name>
<dbReference type="InterPro" id="IPR032623">
    <property type="entry name" value="FecR_N"/>
</dbReference>
<keyword evidence="4" id="KW-1185">Reference proteome</keyword>
<evidence type="ECO:0000313" key="4">
    <source>
        <dbReference type="Proteomes" id="UP000191988"/>
    </source>
</evidence>
<feature type="domain" description="FecR protein" evidence="1">
    <location>
        <begin position="109"/>
        <end position="196"/>
    </location>
</feature>
<dbReference type="EMBL" id="FBWK01000045">
    <property type="protein sequence ID" value="CUX42119.1"/>
    <property type="molecule type" value="Genomic_DNA"/>
</dbReference>
<dbReference type="NCBIfam" id="TIGR01409">
    <property type="entry name" value="TAT_signal_seq"/>
    <property type="match status" value="1"/>
</dbReference>
<dbReference type="PIRSF" id="PIRSF018266">
    <property type="entry name" value="FecR"/>
    <property type="match status" value="1"/>
</dbReference>
<keyword evidence="3" id="KW-0812">Transmembrane</keyword>
<dbReference type="Gene3D" id="2.60.120.1440">
    <property type="match status" value="1"/>
</dbReference>
<dbReference type="PANTHER" id="PTHR30273">
    <property type="entry name" value="PERIPLASMIC SIGNAL SENSOR AND SIGMA FACTOR ACTIVATOR FECR-RELATED"/>
    <property type="match status" value="1"/>
</dbReference>
<evidence type="ECO:0000313" key="3">
    <source>
        <dbReference type="EMBL" id="CUX42119.1"/>
    </source>
</evidence>
<sequence length="308" mass="32376">MLNEGSDALRKKATSFIVRLRSGAATVEDTEALRHWRSLSADHERAFVEASALWRDLGPALEAQAKPPVNATSRRSFLVGSSLAAGLAGIAIALPELGYLPSIGAMLADFSTGVGEQQNVSLPDGSTAFLDGGSALSLDSGERQFDLTAGAAVFTVQQAANIPFVVKAGNGRVQASSGAFSVTHNASGVTVECLSGPLSVHCLGDAQLLPGEAIVYSDAGLGEKSAIDLETASAWREGMLVFNNRPLEDIVASLNRHRRGRIIITRQSLRSLHVSGVFQLNRPQDIIAHLEETLHLHAVGAGGILLLV</sequence>
<gene>
    <name evidence="3" type="ORF">AGR3A_Lc10067</name>
</gene>
<dbReference type="Gene3D" id="3.55.50.30">
    <property type="match status" value="1"/>
</dbReference>
<dbReference type="RefSeq" id="WP_052760246.1">
    <property type="nucleotide sequence ID" value="NZ_LT009724.1"/>
</dbReference>
<dbReference type="InterPro" id="IPR012373">
    <property type="entry name" value="Ferrdict_sens_TM"/>
</dbReference>
<accession>A0A1S7QUV0</accession>
<dbReference type="Pfam" id="PF04773">
    <property type="entry name" value="FecR"/>
    <property type="match status" value="1"/>
</dbReference>
<organism evidence="3 4">
    <name type="scientific">Agrobacterium tomkonis CFBP 6623</name>
    <dbReference type="NCBI Taxonomy" id="1183432"/>
    <lineage>
        <taxon>Bacteria</taxon>
        <taxon>Pseudomonadati</taxon>
        <taxon>Pseudomonadota</taxon>
        <taxon>Alphaproteobacteria</taxon>
        <taxon>Hyphomicrobiales</taxon>
        <taxon>Rhizobiaceae</taxon>
        <taxon>Rhizobium/Agrobacterium group</taxon>
        <taxon>Agrobacterium</taxon>
        <taxon>Agrobacterium tumefaciens complex</taxon>
    </lineage>
</organism>
<dbReference type="InterPro" id="IPR006860">
    <property type="entry name" value="FecR"/>
</dbReference>
<dbReference type="Proteomes" id="UP000191988">
    <property type="component" value="Unassembled WGS sequence"/>
</dbReference>
<evidence type="ECO:0000259" key="1">
    <source>
        <dbReference type="Pfam" id="PF04773"/>
    </source>
</evidence>
<protein>
    <submittedName>
        <fullName evidence="3">Transmembrane sensor</fullName>
    </submittedName>
</protein>
<proteinExistence type="predicted"/>
<reference evidence="4" key="1">
    <citation type="submission" date="2016-01" db="EMBL/GenBank/DDBJ databases">
        <authorList>
            <person name="Regsiter A."/>
            <person name="william w."/>
        </authorList>
    </citation>
    <scope>NUCLEOTIDE SEQUENCE [LARGE SCALE GENOMIC DNA]</scope>
    <source>
        <strain evidence="4">CFBP 6623</strain>
    </source>
</reference>